<gene>
    <name evidence="1" type="ORF">NH26_10285</name>
</gene>
<dbReference type="OrthoDB" id="1046747at2"/>
<name>A0A1S1Z0D0_FLAPC</name>
<dbReference type="Proteomes" id="UP000179797">
    <property type="component" value="Unassembled WGS sequence"/>
</dbReference>
<evidence type="ECO:0008006" key="3">
    <source>
        <dbReference type="Google" id="ProtNLM"/>
    </source>
</evidence>
<protein>
    <recommendedName>
        <fullName evidence="3">DUF4595 domain-containing protein</fullName>
    </recommendedName>
</protein>
<proteinExistence type="predicted"/>
<sequence>MFKYFFVLIVVSFTACSSIKNSKSNQLLLQGDIRTVIEKKYAAEDKFQEYKIYYENDFSHKTLHFDNNLLIKTDFINDKGEVFWSIKKTYDEDGVNTKTQSLFDDKIEYTIVNQIDNQRITKSIYYNKNGELKYTYVNEYDSTFLSSQRQIAPNGNVNIYQVYERENGLIKTHTQKDSLGNTIKTSSYKYDENDQPIEIINIKNQDYIDIEHFTYEYDQRGNWVKKFKYDINKNLEYIYVRNIIYNDNQHLKLTPTQLEGKWSIYGTASDHFVFNKNKTYQLIGNNLIEGNWELNEKKQQIILNNASDNETITLSYTLENNHLLLHTEVENQTVRLEKRIPLKKQHLNHKITTSDFLHQWKFIQPNNDWITFNKDFTFSIENKKKMLLSGNWEVNLEKHLLILEDIKRGETNVLHFNYTDNTLKLYTEDGKKAFQLEIVSETGMSL</sequence>
<dbReference type="EMBL" id="JRYR02000001">
    <property type="protein sequence ID" value="OHX66716.1"/>
    <property type="molecule type" value="Genomic_DNA"/>
</dbReference>
<evidence type="ECO:0000313" key="2">
    <source>
        <dbReference type="Proteomes" id="UP000179797"/>
    </source>
</evidence>
<dbReference type="AlphaFoldDB" id="A0A1S1Z0D0"/>
<organism evidence="1 2">
    <name type="scientific">Flammeovirga pacifica</name>
    <dbReference type="NCBI Taxonomy" id="915059"/>
    <lineage>
        <taxon>Bacteria</taxon>
        <taxon>Pseudomonadati</taxon>
        <taxon>Bacteroidota</taxon>
        <taxon>Cytophagia</taxon>
        <taxon>Cytophagales</taxon>
        <taxon>Flammeovirgaceae</taxon>
        <taxon>Flammeovirga</taxon>
    </lineage>
</organism>
<comment type="caution">
    <text evidence="1">The sequence shown here is derived from an EMBL/GenBank/DDBJ whole genome shotgun (WGS) entry which is preliminary data.</text>
</comment>
<dbReference type="RefSeq" id="WP_139262984.1">
    <property type="nucleotide sequence ID" value="NZ_JRYR02000001.1"/>
</dbReference>
<keyword evidence="2" id="KW-1185">Reference proteome</keyword>
<evidence type="ECO:0000313" key="1">
    <source>
        <dbReference type="EMBL" id="OHX66716.1"/>
    </source>
</evidence>
<reference evidence="1 2" key="1">
    <citation type="journal article" date="2012" name="Int. J. Syst. Evol. Microbiol.">
        <title>Flammeovirga pacifica sp. nov., isolated from deep-sea sediment.</title>
        <authorList>
            <person name="Xu H."/>
            <person name="Fu Y."/>
            <person name="Yang N."/>
            <person name="Ding Z."/>
            <person name="Lai Q."/>
            <person name="Zeng R."/>
        </authorList>
    </citation>
    <scope>NUCLEOTIDE SEQUENCE [LARGE SCALE GENOMIC DNA]</scope>
    <source>
        <strain evidence="2">DSM 24597 / LMG 26175 / WPAGA1</strain>
    </source>
</reference>
<accession>A0A1S1Z0D0</accession>
<dbReference type="PROSITE" id="PS51257">
    <property type="entry name" value="PROKAR_LIPOPROTEIN"/>
    <property type="match status" value="1"/>
</dbReference>